<sequence length="179" mass="20218">MDLSHLYGLEALAHSCPYACFHVNVRQQLMVPTGAATGSPRGQVPGPDTDGGRSQVNGWVRDRLVFLQVIREVFLRILYVQRPTVLCKNQTRSRQVKCGECTGHIWGWNMSCMNDTLMNRRLHSPLNRSVIYDEPQGLEATLPPWRILKSERSVQSYKVRMPPIASGGRDSEATRNGRN</sequence>
<dbReference type="RefSeq" id="XP_043043246.1">
    <property type="nucleotide sequence ID" value="XM_043181569.1"/>
</dbReference>
<keyword evidence="3" id="KW-1185">Reference proteome</keyword>
<name>A0A9P7VY75_9AGAR</name>
<reference evidence="2" key="1">
    <citation type="submission" date="2020-11" db="EMBL/GenBank/DDBJ databases">
        <title>Adaptations for nitrogen fixation in a non-lichenized fungal sporocarp promotes dispersal by wood-feeding termites.</title>
        <authorList>
            <consortium name="DOE Joint Genome Institute"/>
            <person name="Koch R.A."/>
            <person name="Yoon G."/>
            <person name="Arayal U."/>
            <person name="Lail K."/>
            <person name="Amirebrahimi M."/>
            <person name="Labutti K."/>
            <person name="Lipzen A."/>
            <person name="Riley R."/>
            <person name="Barry K."/>
            <person name="Henrissat B."/>
            <person name="Grigoriev I.V."/>
            <person name="Herr J.R."/>
            <person name="Aime M.C."/>
        </authorList>
    </citation>
    <scope>NUCLEOTIDE SEQUENCE</scope>
    <source>
        <strain evidence="2">MCA 3950</strain>
    </source>
</reference>
<feature type="region of interest" description="Disordered" evidence="1">
    <location>
        <begin position="34"/>
        <end position="53"/>
    </location>
</feature>
<evidence type="ECO:0000313" key="3">
    <source>
        <dbReference type="Proteomes" id="UP000812287"/>
    </source>
</evidence>
<dbReference type="Proteomes" id="UP000812287">
    <property type="component" value="Unassembled WGS sequence"/>
</dbReference>
<evidence type="ECO:0000256" key="1">
    <source>
        <dbReference type="SAM" id="MobiDB-lite"/>
    </source>
</evidence>
<dbReference type="GeneID" id="66103865"/>
<accession>A0A9P7VY75</accession>
<dbReference type="EMBL" id="MU250527">
    <property type="protein sequence ID" value="KAG7449746.1"/>
    <property type="molecule type" value="Genomic_DNA"/>
</dbReference>
<proteinExistence type="predicted"/>
<comment type="caution">
    <text evidence="2">The sequence shown here is derived from an EMBL/GenBank/DDBJ whole genome shotgun (WGS) entry which is preliminary data.</text>
</comment>
<organism evidence="2 3">
    <name type="scientific">Guyanagaster necrorhizus</name>
    <dbReference type="NCBI Taxonomy" id="856835"/>
    <lineage>
        <taxon>Eukaryota</taxon>
        <taxon>Fungi</taxon>
        <taxon>Dikarya</taxon>
        <taxon>Basidiomycota</taxon>
        <taxon>Agaricomycotina</taxon>
        <taxon>Agaricomycetes</taxon>
        <taxon>Agaricomycetidae</taxon>
        <taxon>Agaricales</taxon>
        <taxon>Marasmiineae</taxon>
        <taxon>Physalacriaceae</taxon>
        <taxon>Guyanagaster</taxon>
    </lineage>
</organism>
<evidence type="ECO:0000313" key="2">
    <source>
        <dbReference type="EMBL" id="KAG7449746.1"/>
    </source>
</evidence>
<dbReference type="AlphaFoldDB" id="A0A9P7VY75"/>
<protein>
    <submittedName>
        <fullName evidence="2">Uncharacterized protein</fullName>
    </submittedName>
</protein>
<gene>
    <name evidence="2" type="ORF">BT62DRAFT_605269</name>
</gene>